<comment type="caution">
    <text evidence="2">The sequence shown here is derived from an EMBL/GenBank/DDBJ whole genome shotgun (WGS) entry which is preliminary data.</text>
</comment>
<proteinExistence type="predicted"/>
<reference evidence="3" key="1">
    <citation type="submission" date="2015-07" db="EMBL/GenBank/DDBJ databases">
        <title>Draft genome sequence of Streptomyces sp. CMAA 1322, a bacterium isolated from Caatinga biome, from dry forest semiarid of Brazil.</title>
        <authorList>
            <person name="Santos S.N."/>
            <person name="Gacesa R."/>
            <person name="Taketani R.G."/>
            <person name="Long P.F."/>
            <person name="Melo I.S."/>
        </authorList>
    </citation>
    <scope>NUCLEOTIDE SEQUENCE [LARGE SCALE GENOMIC DNA]</scope>
    <source>
        <strain evidence="3">CMAA 1322</strain>
    </source>
</reference>
<evidence type="ECO:0000313" key="3">
    <source>
        <dbReference type="Proteomes" id="UP000037288"/>
    </source>
</evidence>
<dbReference type="PATRIC" id="fig|1678637.3.peg.3955"/>
<keyword evidence="3" id="KW-1185">Reference proteome</keyword>
<gene>
    <name evidence="2" type="ORF">AC230_18360</name>
</gene>
<dbReference type="Proteomes" id="UP000037288">
    <property type="component" value="Unassembled WGS sequence"/>
</dbReference>
<accession>A0A0K9XEL7</accession>
<protein>
    <submittedName>
        <fullName evidence="2">Uncharacterized protein</fullName>
    </submittedName>
</protein>
<feature type="region of interest" description="Disordered" evidence="1">
    <location>
        <begin position="1"/>
        <end position="20"/>
    </location>
</feature>
<evidence type="ECO:0000256" key="1">
    <source>
        <dbReference type="SAM" id="MobiDB-lite"/>
    </source>
</evidence>
<name>A0A0K9XEL7_9ACTN</name>
<dbReference type="AlphaFoldDB" id="A0A0K9XEL7"/>
<sequence length="64" mass="6508">MCDEKRERDERRRAGDEADLHRGAAADLAVEAAASGGLSAVAHAVTAVGRAVAHGARAAVEALT</sequence>
<dbReference type="EMBL" id="LFXA01000011">
    <property type="protein sequence ID" value="KNB51107.1"/>
    <property type="molecule type" value="Genomic_DNA"/>
</dbReference>
<dbReference type="STRING" id="1678637.AC230_18360"/>
<evidence type="ECO:0000313" key="2">
    <source>
        <dbReference type="EMBL" id="KNB51107.1"/>
    </source>
</evidence>
<organism evidence="2 3">
    <name type="scientific">Streptomyces caatingaensis</name>
    <dbReference type="NCBI Taxonomy" id="1678637"/>
    <lineage>
        <taxon>Bacteria</taxon>
        <taxon>Bacillati</taxon>
        <taxon>Actinomycetota</taxon>
        <taxon>Actinomycetes</taxon>
        <taxon>Kitasatosporales</taxon>
        <taxon>Streptomycetaceae</taxon>
        <taxon>Streptomyces</taxon>
    </lineage>
</organism>
<dbReference type="RefSeq" id="WP_049717357.1">
    <property type="nucleotide sequence ID" value="NZ_LFXA01000011.1"/>
</dbReference>